<name>A0A059BKP9_EUCGR</name>
<evidence type="ECO:0000313" key="1">
    <source>
        <dbReference type="EMBL" id="KCW66683.1"/>
    </source>
</evidence>
<dbReference type="InParanoid" id="A0A059BKP9"/>
<proteinExistence type="predicted"/>
<dbReference type="EMBL" id="KK198758">
    <property type="protein sequence ID" value="KCW66683.1"/>
    <property type="molecule type" value="Genomic_DNA"/>
</dbReference>
<dbReference type="Gramene" id="KCW66683">
    <property type="protein sequence ID" value="KCW66683"/>
    <property type="gene ID" value="EUGRSUZ_F00454"/>
</dbReference>
<dbReference type="AlphaFoldDB" id="A0A059BKP9"/>
<organism evidence="1">
    <name type="scientific">Eucalyptus grandis</name>
    <name type="common">Flooded gum</name>
    <dbReference type="NCBI Taxonomy" id="71139"/>
    <lineage>
        <taxon>Eukaryota</taxon>
        <taxon>Viridiplantae</taxon>
        <taxon>Streptophyta</taxon>
        <taxon>Embryophyta</taxon>
        <taxon>Tracheophyta</taxon>
        <taxon>Spermatophyta</taxon>
        <taxon>Magnoliopsida</taxon>
        <taxon>eudicotyledons</taxon>
        <taxon>Gunneridae</taxon>
        <taxon>Pentapetalae</taxon>
        <taxon>rosids</taxon>
        <taxon>malvids</taxon>
        <taxon>Myrtales</taxon>
        <taxon>Myrtaceae</taxon>
        <taxon>Myrtoideae</taxon>
        <taxon>Eucalypteae</taxon>
        <taxon>Eucalyptus</taxon>
    </lineage>
</organism>
<gene>
    <name evidence="1" type="ORF">EUGRSUZ_F00454</name>
</gene>
<protein>
    <submittedName>
        <fullName evidence="1">Uncharacterized protein</fullName>
    </submittedName>
</protein>
<reference evidence="1" key="1">
    <citation type="submission" date="2013-07" db="EMBL/GenBank/DDBJ databases">
        <title>The genome of Eucalyptus grandis.</title>
        <authorList>
            <person name="Schmutz J."/>
            <person name="Hayes R."/>
            <person name="Myburg A."/>
            <person name="Tuskan G."/>
            <person name="Grattapaglia D."/>
            <person name="Rokhsar D.S."/>
        </authorList>
    </citation>
    <scope>NUCLEOTIDE SEQUENCE</scope>
    <source>
        <tissue evidence="1">Leaf extractions</tissue>
    </source>
</reference>
<sequence>MATRLDPWILSTRQPCYNESRSKCRANQIRNISFLKTNNRQSQLSCLSCITSNAWNANAEQDEFLKFTAAKIEDNKTNCSRIVQVMTLLERSTRVKPCSFSRL</sequence>
<accession>A0A059BKP9</accession>